<protein>
    <submittedName>
        <fullName evidence="1">Uncharacterized protein</fullName>
    </submittedName>
</protein>
<accession>F0S715</accession>
<dbReference type="OrthoDB" id="1116010at2"/>
<dbReference type="AlphaFoldDB" id="F0S715"/>
<dbReference type="KEGG" id="psn:Pedsa_2737"/>
<dbReference type="RefSeq" id="WP_013633763.1">
    <property type="nucleotide sequence ID" value="NC_015177.1"/>
</dbReference>
<dbReference type="Gene3D" id="2.120.10.30">
    <property type="entry name" value="TolB, C-terminal domain"/>
    <property type="match status" value="1"/>
</dbReference>
<sequence length="269" mass="31468">MKHFRIFFLLFLFLFQGPLLFSQKFNKEASIDIESKLAKLDQFGNIYVVQPNNELIKFSSKGVKLWSYSNKNFGDIDQVDVKDPLRILVFYAAHQQIVILNNNLSEINRYSFNKDPDVQITLVASANNNGYWVYDQLNRELKKLSNTFIDELRSGNIYQRDGLDIKANYLYANDAYVFINDKGEGIRIFDRFGNFYKTAVIEIPREFEVEGSQILFGKERKLYAYDFLSFQLVSLEIPNVENATNFIKYLNHLLIIGEKQLTLWSLKND</sequence>
<dbReference type="eggNOG" id="ENOG503348T">
    <property type="taxonomic scope" value="Bacteria"/>
</dbReference>
<dbReference type="HOGENOM" id="CLU_080959_0_0_10"/>
<dbReference type="STRING" id="762903.Pedsa_2737"/>
<dbReference type="EMBL" id="CP002545">
    <property type="protein sequence ID" value="ADY53278.1"/>
    <property type="molecule type" value="Genomic_DNA"/>
</dbReference>
<reference evidence="1 2" key="1">
    <citation type="journal article" date="2011" name="Stand. Genomic Sci.">
        <title>Complete genome sequence of the gliding, heparinolytic Pedobacter saltans type strain (113).</title>
        <authorList>
            <person name="Liolios K."/>
            <person name="Sikorski J."/>
            <person name="Lu M."/>
            <person name="Nolan M."/>
            <person name="Lapidus A."/>
            <person name="Lucas S."/>
            <person name="Hammon N."/>
            <person name="Deshpande S."/>
            <person name="Cheng J.F."/>
            <person name="Tapia R."/>
            <person name="Han C."/>
            <person name="Goodwin L."/>
            <person name="Pitluck S."/>
            <person name="Huntemann M."/>
            <person name="Ivanova N."/>
            <person name="Pagani I."/>
            <person name="Mavromatis K."/>
            <person name="Ovchinikova G."/>
            <person name="Pati A."/>
            <person name="Chen A."/>
            <person name="Palaniappan K."/>
            <person name="Land M."/>
            <person name="Hauser L."/>
            <person name="Brambilla E.M."/>
            <person name="Kotsyurbenko O."/>
            <person name="Rohde M."/>
            <person name="Tindall B.J."/>
            <person name="Abt B."/>
            <person name="Goker M."/>
            <person name="Detter J.C."/>
            <person name="Woyke T."/>
            <person name="Bristow J."/>
            <person name="Eisen J.A."/>
            <person name="Markowitz V."/>
            <person name="Hugenholtz P."/>
            <person name="Klenk H.P."/>
            <person name="Kyrpides N.C."/>
        </authorList>
    </citation>
    <scope>NUCLEOTIDE SEQUENCE [LARGE SCALE GENOMIC DNA]</scope>
    <source>
        <strain evidence="2">ATCC 51119 / DSM 12145 / JCM 21818 / LMG 10337 / NBRC 100064 / NCIMB 13643</strain>
    </source>
</reference>
<gene>
    <name evidence="1" type="ordered locus">Pedsa_2737</name>
</gene>
<evidence type="ECO:0000313" key="2">
    <source>
        <dbReference type="Proteomes" id="UP000000310"/>
    </source>
</evidence>
<name>F0S715_PSESL</name>
<dbReference type="Proteomes" id="UP000000310">
    <property type="component" value="Chromosome"/>
</dbReference>
<organism evidence="1 2">
    <name type="scientific">Pseudopedobacter saltans (strain ATCC 51119 / DSM 12145 / JCM 21818 / CCUG 39354 / LMG 10337 / NBRC 100064 / NCIMB 13643)</name>
    <name type="common">Pedobacter saltans</name>
    <dbReference type="NCBI Taxonomy" id="762903"/>
    <lineage>
        <taxon>Bacteria</taxon>
        <taxon>Pseudomonadati</taxon>
        <taxon>Bacteroidota</taxon>
        <taxon>Sphingobacteriia</taxon>
        <taxon>Sphingobacteriales</taxon>
        <taxon>Sphingobacteriaceae</taxon>
        <taxon>Pseudopedobacter</taxon>
    </lineage>
</organism>
<proteinExistence type="predicted"/>
<keyword evidence="2" id="KW-1185">Reference proteome</keyword>
<dbReference type="InterPro" id="IPR011042">
    <property type="entry name" value="6-blade_b-propeller_TolB-like"/>
</dbReference>
<reference evidence="2" key="2">
    <citation type="submission" date="2011-02" db="EMBL/GenBank/DDBJ databases">
        <title>The complete genome of Pedobacter saltans DSM 12145.</title>
        <authorList>
            <consortium name="US DOE Joint Genome Institute (JGI-PGF)"/>
            <person name="Lucas S."/>
            <person name="Copeland A."/>
            <person name="Lapidus A."/>
            <person name="Bruce D."/>
            <person name="Goodwin L."/>
            <person name="Pitluck S."/>
            <person name="Kyrpides N."/>
            <person name="Mavromatis K."/>
            <person name="Pagani I."/>
            <person name="Ivanova N."/>
            <person name="Ovchinnikova G."/>
            <person name="Lu M."/>
            <person name="Detter J.C."/>
            <person name="Han C."/>
            <person name="Land M."/>
            <person name="Hauser L."/>
            <person name="Markowitz V."/>
            <person name="Cheng J.-F."/>
            <person name="Hugenholtz P."/>
            <person name="Woyke T."/>
            <person name="Wu D."/>
            <person name="Tindall B."/>
            <person name="Pomrenke H.G."/>
            <person name="Brambilla E."/>
            <person name="Klenk H.-P."/>
            <person name="Eisen J.A."/>
        </authorList>
    </citation>
    <scope>NUCLEOTIDE SEQUENCE [LARGE SCALE GENOMIC DNA]</scope>
    <source>
        <strain evidence="2">ATCC 51119 / DSM 12145 / JCM 21818 / LMG 10337 / NBRC 100064 / NCIMB 13643</strain>
    </source>
</reference>
<evidence type="ECO:0000313" key="1">
    <source>
        <dbReference type="EMBL" id="ADY53278.1"/>
    </source>
</evidence>